<proteinExistence type="predicted"/>
<name>A0ACC2KIR4_PERAE</name>
<accession>A0ACC2KIR4</accession>
<keyword evidence="2" id="KW-1185">Reference proteome</keyword>
<sequence>MLSFPILIFGTHRSLPSIISSPLSIIRHLLHLVCVVLFKETKSRPQAQEKETASNTYAMTELSTPPPIGIDLGTTHSRIGVWRNEWVEIIPNQQGIKTTPSCVAFTDTRRYIGEAAEHQATTNPCNTIFC</sequence>
<evidence type="ECO:0000313" key="2">
    <source>
        <dbReference type="Proteomes" id="UP001234297"/>
    </source>
</evidence>
<evidence type="ECO:0000313" key="1">
    <source>
        <dbReference type="EMBL" id="KAJ8620971.1"/>
    </source>
</evidence>
<organism evidence="1 2">
    <name type="scientific">Persea americana</name>
    <name type="common">Avocado</name>
    <dbReference type="NCBI Taxonomy" id="3435"/>
    <lineage>
        <taxon>Eukaryota</taxon>
        <taxon>Viridiplantae</taxon>
        <taxon>Streptophyta</taxon>
        <taxon>Embryophyta</taxon>
        <taxon>Tracheophyta</taxon>
        <taxon>Spermatophyta</taxon>
        <taxon>Magnoliopsida</taxon>
        <taxon>Magnoliidae</taxon>
        <taxon>Laurales</taxon>
        <taxon>Lauraceae</taxon>
        <taxon>Persea</taxon>
    </lineage>
</organism>
<gene>
    <name evidence="1" type="ORF">MRB53_029500</name>
</gene>
<reference evidence="1 2" key="1">
    <citation type="journal article" date="2022" name="Hortic Res">
        <title>A haplotype resolved chromosomal level avocado genome allows analysis of novel avocado genes.</title>
        <authorList>
            <person name="Nath O."/>
            <person name="Fletcher S.J."/>
            <person name="Hayward A."/>
            <person name="Shaw L.M."/>
            <person name="Masouleh A.K."/>
            <person name="Furtado A."/>
            <person name="Henry R.J."/>
            <person name="Mitter N."/>
        </authorList>
    </citation>
    <scope>NUCLEOTIDE SEQUENCE [LARGE SCALE GENOMIC DNA]</scope>
    <source>
        <strain evidence="2">cv. Hass</strain>
    </source>
</reference>
<dbReference type="EMBL" id="CM056817">
    <property type="protein sequence ID" value="KAJ8620971.1"/>
    <property type="molecule type" value="Genomic_DNA"/>
</dbReference>
<protein>
    <submittedName>
        <fullName evidence="1">Uncharacterized protein</fullName>
    </submittedName>
</protein>
<dbReference type="Proteomes" id="UP001234297">
    <property type="component" value="Chromosome 9"/>
</dbReference>
<comment type="caution">
    <text evidence="1">The sequence shown here is derived from an EMBL/GenBank/DDBJ whole genome shotgun (WGS) entry which is preliminary data.</text>
</comment>